<evidence type="ECO:0000259" key="1">
    <source>
        <dbReference type="Pfam" id="PF01636"/>
    </source>
</evidence>
<sequence length="329" mass="37390">MFKAAWEKTSITYQLPHDIVEQMVRLAYPDRELISYELIAGGCANLNIKILLKDEKHPLILRVYLRDKDAAYREQKLATLLKKTVPMPMTLYIGEIESYRFAITEFIHGISLRDLLLGDAPHDLSAIMYEVGTILSKITAHEFSRAGFFDKELNVINGLPDDFALTFAKECLLATNVISTLDSDTISKITAYFEKYNRLFPNSYEKHLVHADFDPANILVKQISGQWKVSAVLDWEFAFSNSVLHDVANMLRYAHKMPPEYQNGFLAGLSTNGIVLPKNWQITVNLLNLLSLLDCLKRSDTKGSPNQCADISELLDHILLELSYETNRS</sequence>
<evidence type="ECO:0000313" key="2">
    <source>
        <dbReference type="EMBL" id="MEA0971443.1"/>
    </source>
</evidence>
<dbReference type="EMBL" id="JARJFB010000138">
    <property type="protein sequence ID" value="MEA0971443.1"/>
    <property type="molecule type" value="Genomic_DNA"/>
</dbReference>
<gene>
    <name evidence="2" type="ORF">Megvenef_01422</name>
</gene>
<dbReference type="InterPro" id="IPR051678">
    <property type="entry name" value="AGP_Transferase"/>
</dbReference>
<comment type="caution">
    <text evidence="2">The sequence shown here is derived from an EMBL/GenBank/DDBJ whole genome shotgun (WGS) entry which is preliminary data.</text>
</comment>
<feature type="domain" description="Aminoglycoside phosphotransferase" evidence="1">
    <location>
        <begin position="37"/>
        <end position="269"/>
    </location>
</feature>
<reference evidence="2 3" key="1">
    <citation type="submission" date="2023-03" db="EMBL/GenBank/DDBJ databases">
        <title>Host association and intracellularity evolved multiple times independently in the Rickettsiales.</title>
        <authorList>
            <person name="Castelli M."/>
            <person name="Nardi T."/>
            <person name="Gammuto L."/>
            <person name="Bellinzona G."/>
            <person name="Sabaneyeva E."/>
            <person name="Potekhin A."/>
            <person name="Serra V."/>
            <person name="Petroni G."/>
            <person name="Sassera D."/>
        </authorList>
    </citation>
    <scope>NUCLEOTIDE SEQUENCE [LARGE SCALE GENOMIC DNA]</scope>
    <source>
        <strain evidence="2 3">Sr 2-6</strain>
    </source>
</reference>
<accession>A0ABU5NE39</accession>
<dbReference type="Pfam" id="PF01636">
    <property type="entry name" value="APH"/>
    <property type="match status" value="1"/>
</dbReference>
<proteinExistence type="predicted"/>
<dbReference type="InterPro" id="IPR011009">
    <property type="entry name" value="Kinase-like_dom_sf"/>
</dbReference>
<keyword evidence="3" id="KW-1185">Reference proteome</keyword>
<dbReference type="SUPFAM" id="SSF56112">
    <property type="entry name" value="Protein kinase-like (PK-like)"/>
    <property type="match status" value="1"/>
</dbReference>
<dbReference type="PANTHER" id="PTHR21310">
    <property type="entry name" value="AMINOGLYCOSIDE PHOSPHOTRANSFERASE-RELATED-RELATED"/>
    <property type="match status" value="1"/>
</dbReference>
<evidence type="ECO:0000313" key="3">
    <source>
        <dbReference type="Proteomes" id="UP001291687"/>
    </source>
</evidence>
<dbReference type="InterPro" id="IPR002575">
    <property type="entry name" value="Aminoglycoside_PTrfase"/>
</dbReference>
<protein>
    <submittedName>
        <fullName evidence="2">GNAT family N-acetyltransferase domain protein</fullName>
    </submittedName>
</protein>
<name>A0ABU5NE39_9RICK</name>
<organism evidence="2 3">
    <name type="scientific">Candidatus Megaera venefica</name>
    <dbReference type="NCBI Taxonomy" id="2055910"/>
    <lineage>
        <taxon>Bacteria</taxon>
        <taxon>Pseudomonadati</taxon>
        <taxon>Pseudomonadota</taxon>
        <taxon>Alphaproteobacteria</taxon>
        <taxon>Rickettsiales</taxon>
        <taxon>Rickettsiaceae</taxon>
        <taxon>Candidatus Megaera</taxon>
    </lineage>
</organism>
<dbReference type="Proteomes" id="UP001291687">
    <property type="component" value="Unassembled WGS sequence"/>
</dbReference>
<dbReference type="Gene3D" id="3.90.1200.10">
    <property type="match status" value="1"/>
</dbReference>